<dbReference type="EMBL" id="GL876968">
    <property type="protein sequence ID" value="KLU84956.1"/>
    <property type="molecule type" value="Genomic_DNA"/>
</dbReference>
<keyword evidence="2" id="KW-0732">Signal</keyword>
<feature type="region of interest" description="Disordered" evidence="1">
    <location>
        <begin position="106"/>
        <end position="141"/>
    </location>
</feature>
<reference evidence="3" key="2">
    <citation type="submission" date="2011-03" db="EMBL/GenBank/DDBJ databases">
        <title>Annotation of Magnaporthe poae ATCC 64411.</title>
        <authorList>
            <person name="Ma L.-J."/>
            <person name="Dead R."/>
            <person name="Young S.K."/>
            <person name="Zeng Q."/>
            <person name="Gargeya S."/>
            <person name="Fitzgerald M."/>
            <person name="Haas B."/>
            <person name="Abouelleil A."/>
            <person name="Alvarado L."/>
            <person name="Arachchi H.M."/>
            <person name="Berlin A."/>
            <person name="Brown A."/>
            <person name="Chapman S.B."/>
            <person name="Chen Z."/>
            <person name="Dunbar C."/>
            <person name="Freedman E."/>
            <person name="Gearin G."/>
            <person name="Gellesch M."/>
            <person name="Goldberg J."/>
            <person name="Griggs A."/>
            <person name="Gujja S."/>
            <person name="Heiman D."/>
            <person name="Howarth C."/>
            <person name="Larson L."/>
            <person name="Lui A."/>
            <person name="MacDonald P.J.P."/>
            <person name="Mehta T."/>
            <person name="Montmayeur A."/>
            <person name="Murphy C."/>
            <person name="Neiman D."/>
            <person name="Pearson M."/>
            <person name="Priest M."/>
            <person name="Roberts A."/>
            <person name="Saif S."/>
            <person name="Shea T."/>
            <person name="Shenoy N."/>
            <person name="Sisk P."/>
            <person name="Stolte C."/>
            <person name="Sykes S."/>
            <person name="Yandava C."/>
            <person name="Wortman J."/>
            <person name="Nusbaum C."/>
            <person name="Birren B."/>
        </authorList>
    </citation>
    <scope>NUCLEOTIDE SEQUENCE</scope>
    <source>
        <strain evidence="3">ATCC 64411</strain>
    </source>
</reference>
<organism evidence="3">
    <name type="scientific">Magnaporthiopsis poae (strain ATCC 64411 / 73-15)</name>
    <name type="common">Kentucky bluegrass fungus</name>
    <name type="synonym">Magnaporthe poae</name>
    <dbReference type="NCBI Taxonomy" id="644358"/>
    <lineage>
        <taxon>Eukaryota</taxon>
        <taxon>Fungi</taxon>
        <taxon>Dikarya</taxon>
        <taxon>Ascomycota</taxon>
        <taxon>Pezizomycotina</taxon>
        <taxon>Sordariomycetes</taxon>
        <taxon>Sordariomycetidae</taxon>
        <taxon>Magnaporthales</taxon>
        <taxon>Magnaporthaceae</taxon>
        <taxon>Magnaporthiopsis</taxon>
    </lineage>
</organism>
<proteinExistence type="predicted"/>
<feature type="chain" id="PRO_5005202586" evidence="2">
    <location>
        <begin position="21"/>
        <end position="214"/>
    </location>
</feature>
<feature type="signal peptide" evidence="2">
    <location>
        <begin position="1"/>
        <end position="20"/>
    </location>
</feature>
<gene>
    <name evidence="3" type="ORF">MAPG_03990</name>
</gene>
<protein>
    <submittedName>
        <fullName evidence="3">Uncharacterized protein</fullName>
    </submittedName>
</protein>
<reference evidence="3" key="1">
    <citation type="submission" date="2010-05" db="EMBL/GenBank/DDBJ databases">
        <title>The Genome Sequence of Magnaporthe poae strain ATCC 64411.</title>
        <authorList>
            <consortium name="The Broad Institute Genome Sequencing Platform"/>
            <consortium name="Broad Institute Genome Sequencing Center for Infectious Disease"/>
            <person name="Ma L.-J."/>
            <person name="Dead R."/>
            <person name="Young S."/>
            <person name="Zeng Q."/>
            <person name="Koehrsen M."/>
            <person name="Alvarado L."/>
            <person name="Berlin A."/>
            <person name="Chapman S.B."/>
            <person name="Chen Z."/>
            <person name="Freedman E."/>
            <person name="Gellesch M."/>
            <person name="Goldberg J."/>
            <person name="Griggs A."/>
            <person name="Gujja S."/>
            <person name="Heilman E.R."/>
            <person name="Heiman D."/>
            <person name="Hepburn T."/>
            <person name="Howarth C."/>
            <person name="Jen D."/>
            <person name="Larson L."/>
            <person name="Mehta T."/>
            <person name="Neiman D."/>
            <person name="Pearson M."/>
            <person name="Roberts A."/>
            <person name="Saif S."/>
            <person name="Shea T."/>
            <person name="Shenoy N."/>
            <person name="Sisk P."/>
            <person name="Stolte C."/>
            <person name="Sykes S."/>
            <person name="Walk T."/>
            <person name="White J."/>
            <person name="Yandava C."/>
            <person name="Haas B."/>
            <person name="Nusbaum C."/>
            <person name="Birren B."/>
        </authorList>
    </citation>
    <scope>NUCLEOTIDE SEQUENCE</scope>
    <source>
        <strain evidence="3">ATCC 64411</strain>
    </source>
</reference>
<dbReference type="VEuPathDB" id="FungiDB:MAPG_03990"/>
<sequence length="214" mass="23856">LVSGLSALLVYLTVLPVCNRDCELANEGGGGRMARLLVFLFDARRVMGDFPGPCALGCGSTFFGLAQIYGRIPGCGLAVDLGLRWLQSMLGLRLCLGRRRKQNGRFPALQDDAQSPDQARRRNSPCQQDTRHSAESGGWRGLVRRSMQRRQMEKEKTKVAHQGWAALIFNLLPKAVKTKLKIQGIKSMPRREVGDYTAMTNRAPVTRCTYYTRP</sequence>
<dbReference type="AlphaFoldDB" id="A0A0H2TTK8"/>
<feature type="non-terminal residue" evidence="3">
    <location>
        <position position="1"/>
    </location>
</feature>
<accession>A0A0H2TTK8</accession>
<evidence type="ECO:0000256" key="2">
    <source>
        <dbReference type="SAM" id="SignalP"/>
    </source>
</evidence>
<name>A0A0H2TTK8_MAGP6</name>
<evidence type="ECO:0000256" key="1">
    <source>
        <dbReference type="SAM" id="MobiDB-lite"/>
    </source>
</evidence>
<evidence type="ECO:0000313" key="3">
    <source>
        <dbReference type="EMBL" id="KLU84956.1"/>
    </source>
</evidence>